<organism evidence="1 2">
    <name type="scientific">Mycolicibacterium canariasense</name>
    <name type="common">Mycobacterium canariasense</name>
    <dbReference type="NCBI Taxonomy" id="228230"/>
    <lineage>
        <taxon>Bacteria</taxon>
        <taxon>Bacillati</taxon>
        <taxon>Actinomycetota</taxon>
        <taxon>Actinomycetes</taxon>
        <taxon>Mycobacteriales</taxon>
        <taxon>Mycobacteriaceae</taxon>
        <taxon>Mycolicibacterium</taxon>
    </lineage>
</organism>
<dbReference type="STRING" id="228230.RMCC_4861"/>
<dbReference type="OrthoDB" id="4736258at2"/>
<name>A0A100WGL3_MYCCR</name>
<dbReference type="AlphaFoldDB" id="A0A100WGL3"/>
<dbReference type="EMBL" id="BCSY01000076">
    <property type="protein sequence ID" value="GAS97896.1"/>
    <property type="molecule type" value="Genomic_DNA"/>
</dbReference>
<keyword evidence="2" id="KW-1185">Reference proteome</keyword>
<evidence type="ECO:0000313" key="1">
    <source>
        <dbReference type="EMBL" id="GAS97896.1"/>
    </source>
</evidence>
<reference evidence="2" key="1">
    <citation type="journal article" date="2016" name="Genome Announc.">
        <title>Draft Genome Sequences of Five Rapidly Growing Mycobacterium Species, M. thermoresistibile, M. fortuitum subsp. acetamidolyticum, M. canariasense, M. brisbanense, and M. novocastrense.</title>
        <authorList>
            <person name="Katahira K."/>
            <person name="Ogura Y."/>
            <person name="Gotoh Y."/>
            <person name="Hayashi T."/>
        </authorList>
    </citation>
    <scope>NUCLEOTIDE SEQUENCE [LARGE SCALE GENOMIC DNA]</scope>
    <source>
        <strain evidence="2">JCM15298</strain>
    </source>
</reference>
<accession>A0A100WGL3</accession>
<protein>
    <submittedName>
        <fullName evidence="1">Uncharacterized protein</fullName>
    </submittedName>
</protein>
<reference evidence="2" key="2">
    <citation type="submission" date="2016-02" db="EMBL/GenBank/DDBJ databases">
        <title>Draft genome sequence of five rapidly growing Mycobacterium species.</title>
        <authorList>
            <person name="Katahira K."/>
            <person name="Gotou Y."/>
            <person name="Iida K."/>
            <person name="Ogura Y."/>
            <person name="Hayashi T."/>
        </authorList>
    </citation>
    <scope>NUCLEOTIDE SEQUENCE [LARGE SCALE GENOMIC DNA]</scope>
    <source>
        <strain evidence="2">JCM15298</strain>
    </source>
</reference>
<gene>
    <name evidence="1" type="ORF">RMCC_4861</name>
</gene>
<sequence length="79" mass="8678">MWAMRKRRAAVYEVRDRLHDGRCRLVCSDEIVPTVSVWLAELGVQTPLVDDLARAVCEGDWAAAHAVGDMLGVDISLAA</sequence>
<evidence type="ECO:0000313" key="2">
    <source>
        <dbReference type="Proteomes" id="UP000069443"/>
    </source>
</evidence>
<comment type="caution">
    <text evidence="1">The sequence shown here is derived from an EMBL/GenBank/DDBJ whole genome shotgun (WGS) entry which is preliminary data.</text>
</comment>
<proteinExistence type="predicted"/>
<dbReference type="Proteomes" id="UP000069443">
    <property type="component" value="Unassembled WGS sequence"/>
</dbReference>